<dbReference type="AlphaFoldDB" id="A0A966DUG2"/>
<sequence>MTWICPKCERELKSETQTHYCAKVNLDTLFEGRSAELMLAFDKLLLAVADWDNVAISNTPNCVVFVHNQTFLVIKPMKAVLDVKFYSTAPLKDLMPYKSLIYSGRYANHFRISKVEDIKPVMIKYIRESYELL</sequence>
<accession>A0A966DUG2</accession>
<organism evidence="2 3">
    <name type="scientific">Mucilaginibacter agri</name>
    <dbReference type="NCBI Taxonomy" id="2695265"/>
    <lineage>
        <taxon>Bacteria</taxon>
        <taxon>Pseudomonadati</taxon>
        <taxon>Bacteroidota</taxon>
        <taxon>Sphingobacteriia</taxon>
        <taxon>Sphingobacteriales</taxon>
        <taxon>Sphingobacteriaceae</taxon>
        <taxon>Mucilaginibacter</taxon>
    </lineage>
</organism>
<reference evidence="2" key="2">
    <citation type="submission" date="2020-10" db="EMBL/GenBank/DDBJ databases">
        <title>Mucilaginibacter sp. nov., isolated from soil.</title>
        <authorList>
            <person name="Jeon C.O."/>
        </authorList>
    </citation>
    <scope>NUCLEOTIDE SEQUENCE</scope>
    <source>
        <strain evidence="2">R11</strain>
    </source>
</reference>
<evidence type="ECO:0000313" key="3">
    <source>
        <dbReference type="Proteomes" id="UP000638732"/>
    </source>
</evidence>
<reference evidence="2" key="1">
    <citation type="submission" date="2020-01" db="EMBL/GenBank/DDBJ databases">
        <authorList>
            <person name="Seo Y.L."/>
        </authorList>
    </citation>
    <scope>NUCLEOTIDE SEQUENCE</scope>
    <source>
        <strain evidence="2">R11</strain>
    </source>
</reference>
<feature type="domain" description="DUF5655" evidence="1">
    <location>
        <begin position="27"/>
        <end position="132"/>
    </location>
</feature>
<dbReference type="EMBL" id="WWEO01000045">
    <property type="protein sequence ID" value="NCD72338.1"/>
    <property type="molecule type" value="Genomic_DNA"/>
</dbReference>
<dbReference type="Proteomes" id="UP000638732">
    <property type="component" value="Unassembled WGS sequence"/>
</dbReference>
<proteinExistence type="predicted"/>
<keyword evidence="3" id="KW-1185">Reference proteome</keyword>
<name>A0A966DUG2_9SPHI</name>
<comment type="caution">
    <text evidence="2">The sequence shown here is derived from an EMBL/GenBank/DDBJ whole genome shotgun (WGS) entry which is preliminary data.</text>
</comment>
<evidence type="ECO:0000259" key="1">
    <source>
        <dbReference type="Pfam" id="PF18899"/>
    </source>
</evidence>
<evidence type="ECO:0000313" key="2">
    <source>
        <dbReference type="EMBL" id="NCD72338.1"/>
    </source>
</evidence>
<protein>
    <recommendedName>
        <fullName evidence="1">DUF5655 domain-containing protein</fullName>
    </recommendedName>
</protein>
<gene>
    <name evidence="2" type="ORF">GSY63_23440</name>
</gene>
<dbReference type="Pfam" id="PF18899">
    <property type="entry name" value="DUF5655"/>
    <property type="match status" value="1"/>
</dbReference>
<dbReference type="RefSeq" id="WP_166588286.1">
    <property type="nucleotide sequence ID" value="NZ_WWEO01000045.1"/>
</dbReference>
<dbReference type="InterPro" id="IPR043714">
    <property type="entry name" value="DUF5655"/>
</dbReference>